<dbReference type="Gene3D" id="3.90.180.10">
    <property type="entry name" value="Medium-chain alcohol dehydrogenases, catalytic domain"/>
    <property type="match status" value="1"/>
</dbReference>
<dbReference type="EMBL" id="BAAARY010000011">
    <property type="protein sequence ID" value="GAA2525987.1"/>
    <property type="molecule type" value="Genomic_DNA"/>
</dbReference>
<dbReference type="InterPro" id="IPR002364">
    <property type="entry name" value="Quin_OxRdtase/zeta-crystal_CS"/>
</dbReference>
<dbReference type="InterPro" id="IPR011032">
    <property type="entry name" value="GroES-like_sf"/>
</dbReference>
<name>A0ABP6AWN9_9ACTN</name>
<accession>A0ABP6AWN9</accession>
<dbReference type="PROSITE" id="PS01162">
    <property type="entry name" value="QOR_ZETA_CRYSTAL"/>
    <property type="match status" value="1"/>
</dbReference>
<protein>
    <submittedName>
        <fullName evidence="2">Uncharacterized protein</fullName>
    </submittedName>
</protein>
<dbReference type="Proteomes" id="UP001499978">
    <property type="component" value="Unassembled WGS sequence"/>
</dbReference>
<comment type="caution">
    <text evidence="2">The sequence shown here is derived from an EMBL/GenBank/DDBJ whole genome shotgun (WGS) entry which is preliminary data.</text>
</comment>
<dbReference type="PANTHER" id="PTHR11695">
    <property type="entry name" value="ALCOHOL DEHYDROGENASE RELATED"/>
    <property type="match status" value="1"/>
</dbReference>
<reference evidence="3" key="1">
    <citation type="journal article" date="2019" name="Int. J. Syst. Evol. Microbiol.">
        <title>The Global Catalogue of Microorganisms (GCM) 10K type strain sequencing project: providing services to taxonomists for standard genome sequencing and annotation.</title>
        <authorList>
            <consortium name="The Broad Institute Genomics Platform"/>
            <consortium name="The Broad Institute Genome Sequencing Center for Infectious Disease"/>
            <person name="Wu L."/>
            <person name="Ma J."/>
        </authorList>
    </citation>
    <scope>NUCLEOTIDE SEQUENCE [LARGE SCALE GENOMIC DNA]</scope>
    <source>
        <strain evidence="3">JCM 3367</strain>
    </source>
</reference>
<gene>
    <name evidence="2" type="ORF">GCM10010201_25880</name>
</gene>
<evidence type="ECO:0000313" key="3">
    <source>
        <dbReference type="Proteomes" id="UP001499978"/>
    </source>
</evidence>
<evidence type="ECO:0000313" key="2">
    <source>
        <dbReference type="EMBL" id="GAA2525987.1"/>
    </source>
</evidence>
<evidence type="ECO:0000256" key="1">
    <source>
        <dbReference type="ARBA" id="ARBA00023002"/>
    </source>
</evidence>
<sequence length="141" mass="14256">MTGVRIGEAVFGICDGGFAEYARAAADTVVTMPTTISAKQAAAVPTSGATALQTVRDVGRVSPGQRALIIGAGGGVGAFATQLARTFGAEVTGVCGPAKAELVRSLGATVLSPFTSQRLRGLVAITRRADLLTLVPVIDRT</sequence>
<dbReference type="InterPro" id="IPR036291">
    <property type="entry name" value="NAD(P)-bd_dom_sf"/>
</dbReference>
<proteinExistence type="predicted"/>
<keyword evidence="3" id="KW-1185">Reference proteome</keyword>
<keyword evidence="1" id="KW-0560">Oxidoreductase</keyword>
<organism evidence="2 3">
    <name type="scientific">Pilimelia columellifera subsp. columellifera</name>
    <dbReference type="NCBI Taxonomy" id="706583"/>
    <lineage>
        <taxon>Bacteria</taxon>
        <taxon>Bacillati</taxon>
        <taxon>Actinomycetota</taxon>
        <taxon>Actinomycetes</taxon>
        <taxon>Micromonosporales</taxon>
        <taxon>Micromonosporaceae</taxon>
        <taxon>Pilimelia</taxon>
    </lineage>
</organism>
<dbReference type="InterPro" id="IPR050700">
    <property type="entry name" value="YIM1/Zinc_Alcohol_DH_Fams"/>
</dbReference>
<dbReference type="SUPFAM" id="SSF51735">
    <property type="entry name" value="NAD(P)-binding Rossmann-fold domains"/>
    <property type="match status" value="1"/>
</dbReference>
<dbReference type="PANTHER" id="PTHR11695:SF294">
    <property type="entry name" value="RETICULON-4-INTERACTING PROTEIN 1, MITOCHONDRIAL"/>
    <property type="match status" value="1"/>
</dbReference>
<dbReference type="SUPFAM" id="SSF50129">
    <property type="entry name" value="GroES-like"/>
    <property type="match status" value="1"/>
</dbReference>
<dbReference type="Gene3D" id="3.40.50.720">
    <property type="entry name" value="NAD(P)-binding Rossmann-like Domain"/>
    <property type="match status" value="1"/>
</dbReference>